<dbReference type="EMBL" id="JAMDMJ010000004">
    <property type="protein sequence ID" value="MCY9595101.1"/>
    <property type="molecule type" value="Genomic_DNA"/>
</dbReference>
<evidence type="ECO:0000256" key="2">
    <source>
        <dbReference type="ARBA" id="ARBA00023015"/>
    </source>
</evidence>
<dbReference type="InterPro" id="IPR050109">
    <property type="entry name" value="HTH-type_TetR-like_transc_reg"/>
</dbReference>
<keyword evidence="3 5" id="KW-0238">DNA-binding</keyword>
<dbReference type="OrthoDB" id="2732116at2"/>
<evidence type="ECO:0000256" key="1">
    <source>
        <dbReference type="ARBA" id="ARBA00022491"/>
    </source>
</evidence>
<dbReference type="GO" id="GO:0003700">
    <property type="term" value="F:DNA-binding transcription factor activity"/>
    <property type="evidence" value="ECO:0007669"/>
    <property type="project" value="TreeGrafter"/>
</dbReference>
<dbReference type="PROSITE" id="PS50977">
    <property type="entry name" value="HTH_TETR_2"/>
    <property type="match status" value="1"/>
</dbReference>
<dbReference type="SUPFAM" id="SSF46689">
    <property type="entry name" value="Homeodomain-like"/>
    <property type="match status" value="1"/>
</dbReference>
<dbReference type="PANTHER" id="PTHR30055:SF175">
    <property type="entry name" value="HTH-TYPE TRANSCRIPTIONAL REPRESSOR KSTR2"/>
    <property type="match status" value="1"/>
</dbReference>
<feature type="region of interest" description="Disordered" evidence="6">
    <location>
        <begin position="1"/>
        <end position="20"/>
    </location>
</feature>
<dbReference type="InterPro" id="IPR023772">
    <property type="entry name" value="DNA-bd_HTH_TetR-type_CS"/>
</dbReference>
<keyword evidence="2" id="KW-0805">Transcription regulation</keyword>
<dbReference type="Proteomes" id="UP001527202">
    <property type="component" value="Unassembled WGS sequence"/>
</dbReference>
<feature type="DNA-binding region" description="H-T-H motif" evidence="5">
    <location>
        <begin position="42"/>
        <end position="61"/>
    </location>
</feature>
<dbReference type="Gene3D" id="1.10.10.60">
    <property type="entry name" value="Homeodomain-like"/>
    <property type="match status" value="1"/>
</dbReference>
<dbReference type="Pfam" id="PF00440">
    <property type="entry name" value="TetR_N"/>
    <property type="match status" value="1"/>
</dbReference>
<evidence type="ECO:0000259" key="7">
    <source>
        <dbReference type="PROSITE" id="PS50977"/>
    </source>
</evidence>
<reference evidence="8 11" key="2">
    <citation type="submission" date="2022-05" db="EMBL/GenBank/DDBJ databases">
        <title>Genome Sequencing of Bee-Associated Microbes.</title>
        <authorList>
            <person name="Dunlap C."/>
        </authorList>
    </citation>
    <scope>NUCLEOTIDE SEQUENCE [LARGE SCALE GENOMIC DNA]</scope>
    <source>
        <strain evidence="8 11">NRRL B-23120</strain>
    </source>
</reference>
<dbReference type="Proteomes" id="UP000288943">
    <property type="component" value="Chromosome"/>
</dbReference>
<dbReference type="InterPro" id="IPR001647">
    <property type="entry name" value="HTH_TetR"/>
</dbReference>
<dbReference type="RefSeq" id="WP_042230880.1">
    <property type="nucleotide sequence ID" value="NZ_CP026520.1"/>
</dbReference>
<evidence type="ECO:0000313" key="10">
    <source>
        <dbReference type="Proteomes" id="UP000288943"/>
    </source>
</evidence>
<gene>
    <name evidence="8" type="ORF">M5X16_04830</name>
    <name evidence="9" type="ORF">PC41400_09915</name>
</gene>
<dbReference type="AlphaFoldDB" id="A0A410WU99"/>
<dbReference type="InterPro" id="IPR009057">
    <property type="entry name" value="Homeodomain-like_sf"/>
</dbReference>
<keyword evidence="1" id="KW-0678">Repressor</keyword>
<evidence type="ECO:0000313" key="8">
    <source>
        <dbReference type="EMBL" id="MCY9595101.1"/>
    </source>
</evidence>
<evidence type="ECO:0000256" key="6">
    <source>
        <dbReference type="SAM" id="MobiDB-lite"/>
    </source>
</evidence>
<dbReference type="SUPFAM" id="SSF48498">
    <property type="entry name" value="Tetracyclin repressor-like, C-terminal domain"/>
    <property type="match status" value="1"/>
</dbReference>
<sequence length="209" mass="23225">MSSTSRKPPGRPRSSEQAAPVSDRILQIAMHEFIRSGYDAVSMDDIAKASGVTKASVYYYFPSKAVLLTESTIRLMNVVRAATLKILQKPLPLRERLLEVTYNHLQATTSFDFEGFMNKIETVLTPEQTENMRKAEHQLLEALADAFAEASDKGEIHTADSWLAARSYMALLMIGHSKQPDGTFTYPDKRLAADKIVSMLWNGIGNSPA</sequence>
<keyword evidence="4" id="KW-0804">Transcription</keyword>
<dbReference type="PROSITE" id="PS01081">
    <property type="entry name" value="HTH_TETR_1"/>
    <property type="match status" value="1"/>
</dbReference>
<evidence type="ECO:0000256" key="3">
    <source>
        <dbReference type="ARBA" id="ARBA00023125"/>
    </source>
</evidence>
<dbReference type="Gene3D" id="1.10.357.10">
    <property type="entry name" value="Tetracycline Repressor, domain 2"/>
    <property type="match status" value="1"/>
</dbReference>
<organism evidence="9 10">
    <name type="scientific">Paenibacillus chitinolyticus</name>
    <dbReference type="NCBI Taxonomy" id="79263"/>
    <lineage>
        <taxon>Bacteria</taxon>
        <taxon>Bacillati</taxon>
        <taxon>Bacillota</taxon>
        <taxon>Bacilli</taxon>
        <taxon>Bacillales</taxon>
        <taxon>Paenibacillaceae</taxon>
        <taxon>Paenibacillus</taxon>
    </lineage>
</organism>
<dbReference type="KEGG" id="pchi:PC41400_09915"/>
<dbReference type="GO" id="GO:0000976">
    <property type="term" value="F:transcription cis-regulatory region binding"/>
    <property type="evidence" value="ECO:0007669"/>
    <property type="project" value="TreeGrafter"/>
</dbReference>
<evidence type="ECO:0000313" key="9">
    <source>
        <dbReference type="EMBL" id="QAV17965.1"/>
    </source>
</evidence>
<accession>A0A410WU99</accession>
<evidence type="ECO:0000313" key="11">
    <source>
        <dbReference type="Proteomes" id="UP001527202"/>
    </source>
</evidence>
<feature type="domain" description="HTH tetR-type" evidence="7">
    <location>
        <begin position="19"/>
        <end position="79"/>
    </location>
</feature>
<reference evidence="9 10" key="1">
    <citation type="submission" date="2018-01" db="EMBL/GenBank/DDBJ databases">
        <title>The whole genome sequencing and assembly of Paenibacillus chitinolyticus KCCM 41400 strain.</title>
        <authorList>
            <person name="Kim J.-Y."/>
            <person name="Park M.-K."/>
            <person name="Lee Y.-J."/>
            <person name="Yi H."/>
            <person name="Bahn Y.-S."/>
            <person name="Kim J.F."/>
            <person name="Lee D.-W."/>
        </authorList>
    </citation>
    <scope>NUCLEOTIDE SEQUENCE [LARGE SCALE GENOMIC DNA]</scope>
    <source>
        <strain evidence="9 10">KCCM 41400</strain>
    </source>
</reference>
<dbReference type="InterPro" id="IPR036271">
    <property type="entry name" value="Tet_transcr_reg_TetR-rel_C_sf"/>
</dbReference>
<evidence type="ECO:0000256" key="4">
    <source>
        <dbReference type="ARBA" id="ARBA00023163"/>
    </source>
</evidence>
<name>A0A410WU99_9BACL</name>
<evidence type="ECO:0000256" key="5">
    <source>
        <dbReference type="PROSITE-ProRule" id="PRU00335"/>
    </source>
</evidence>
<protein>
    <submittedName>
        <fullName evidence="9">TetR/AcrR family transcriptional regulator</fullName>
    </submittedName>
</protein>
<dbReference type="PANTHER" id="PTHR30055">
    <property type="entry name" value="HTH-TYPE TRANSCRIPTIONAL REGULATOR RUTR"/>
    <property type="match status" value="1"/>
</dbReference>
<proteinExistence type="predicted"/>
<dbReference type="GeneID" id="95375122"/>
<dbReference type="PRINTS" id="PR00455">
    <property type="entry name" value="HTHTETR"/>
</dbReference>
<dbReference type="EMBL" id="CP026520">
    <property type="protein sequence ID" value="QAV17965.1"/>
    <property type="molecule type" value="Genomic_DNA"/>
</dbReference>
<keyword evidence="11" id="KW-1185">Reference proteome</keyword>